<keyword evidence="3 8" id="KW-0548">Nucleotidyltransferase</keyword>
<feature type="active site" description="Proton acceptor" evidence="8">
    <location>
        <position position="280"/>
    </location>
</feature>
<feature type="binding site" evidence="8">
    <location>
        <position position="145"/>
    </location>
    <ligand>
        <name>ATP</name>
        <dbReference type="ChEBI" id="CHEBI:30616"/>
    </ligand>
</feature>
<dbReference type="PANTHER" id="PTHR32057">
    <property type="entry name" value="PROTEIN ADENYLYLTRANSFERASE SELO, MITOCHONDRIAL"/>
    <property type="match status" value="1"/>
</dbReference>
<keyword evidence="10" id="KW-1185">Reference proteome</keyword>
<feature type="binding site" evidence="8">
    <location>
        <position position="113"/>
    </location>
    <ligand>
        <name>ATP</name>
        <dbReference type="ChEBI" id="CHEBI:30616"/>
    </ligand>
</feature>
<comment type="catalytic activity">
    <reaction evidence="8">
        <text>L-tyrosyl-[protein] + ATP = O-(5'-adenylyl)-L-tyrosyl-[protein] + diphosphate</text>
        <dbReference type="Rhea" id="RHEA:54288"/>
        <dbReference type="Rhea" id="RHEA-COMP:10136"/>
        <dbReference type="Rhea" id="RHEA-COMP:13846"/>
        <dbReference type="ChEBI" id="CHEBI:30616"/>
        <dbReference type="ChEBI" id="CHEBI:33019"/>
        <dbReference type="ChEBI" id="CHEBI:46858"/>
        <dbReference type="ChEBI" id="CHEBI:83624"/>
        <dbReference type="EC" id="2.7.7.108"/>
    </reaction>
</comment>
<comment type="catalytic activity">
    <reaction evidence="8">
        <text>L-histidyl-[protein] + UTP = N(tele)-(5'-uridylyl)-L-histidyl-[protein] + diphosphate</text>
        <dbReference type="Rhea" id="RHEA:83891"/>
        <dbReference type="Rhea" id="RHEA-COMP:9745"/>
        <dbReference type="Rhea" id="RHEA-COMP:20239"/>
        <dbReference type="ChEBI" id="CHEBI:29979"/>
        <dbReference type="ChEBI" id="CHEBI:33019"/>
        <dbReference type="ChEBI" id="CHEBI:46398"/>
        <dbReference type="ChEBI" id="CHEBI:233474"/>
    </reaction>
</comment>
<comment type="catalytic activity">
    <reaction evidence="8">
        <text>L-threonyl-[protein] + ATP = 3-O-(5'-adenylyl)-L-threonyl-[protein] + diphosphate</text>
        <dbReference type="Rhea" id="RHEA:54292"/>
        <dbReference type="Rhea" id="RHEA-COMP:11060"/>
        <dbReference type="Rhea" id="RHEA-COMP:13847"/>
        <dbReference type="ChEBI" id="CHEBI:30013"/>
        <dbReference type="ChEBI" id="CHEBI:30616"/>
        <dbReference type="ChEBI" id="CHEBI:33019"/>
        <dbReference type="ChEBI" id="CHEBI:138113"/>
        <dbReference type="EC" id="2.7.7.108"/>
    </reaction>
</comment>
<feature type="binding site" evidence="8">
    <location>
        <position position="146"/>
    </location>
    <ligand>
        <name>ATP</name>
        <dbReference type="ChEBI" id="CHEBI:30616"/>
    </ligand>
</feature>
<feature type="binding site" evidence="8">
    <location>
        <position position="203"/>
    </location>
    <ligand>
        <name>ATP</name>
        <dbReference type="ChEBI" id="CHEBI:30616"/>
    </ligand>
</feature>
<dbReference type="PANTHER" id="PTHR32057:SF14">
    <property type="entry name" value="PROTEIN ADENYLYLTRANSFERASE SELO, MITOCHONDRIAL"/>
    <property type="match status" value="1"/>
</dbReference>
<evidence type="ECO:0000313" key="9">
    <source>
        <dbReference type="EMBL" id="WAR44875.1"/>
    </source>
</evidence>
<feature type="binding site" evidence="8">
    <location>
        <position position="110"/>
    </location>
    <ligand>
        <name>ATP</name>
        <dbReference type="ChEBI" id="CHEBI:30616"/>
    </ligand>
</feature>
<dbReference type="HAMAP" id="MF_00692">
    <property type="entry name" value="SelO"/>
    <property type="match status" value="1"/>
</dbReference>
<comment type="catalytic activity">
    <reaction evidence="8">
        <text>L-seryl-[protein] + UTP = O-(5'-uridylyl)-L-seryl-[protein] + diphosphate</text>
        <dbReference type="Rhea" id="RHEA:64604"/>
        <dbReference type="Rhea" id="RHEA-COMP:9863"/>
        <dbReference type="Rhea" id="RHEA-COMP:16635"/>
        <dbReference type="ChEBI" id="CHEBI:29999"/>
        <dbReference type="ChEBI" id="CHEBI:33019"/>
        <dbReference type="ChEBI" id="CHEBI:46398"/>
        <dbReference type="ChEBI" id="CHEBI:156051"/>
    </reaction>
</comment>
<name>A0ABY7GJR4_9GAMM</name>
<feature type="binding site" evidence="8">
    <location>
        <position position="112"/>
    </location>
    <ligand>
        <name>ATP</name>
        <dbReference type="ChEBI" id="CHEBI:30616"/>
    </ligand>
</feature>
<dbReference type="InterPro" id="IPR003846">
    <property type="entry name" value="SelO"/>
</dbReference>
<comment type="similarity">
    <text evidence="1 8">Belongs to the SELO family.</text>
</comment>
<dbReference type="RefSeq" id="WP_255189843.1">
    <property type="nucleotide sequence ID" value="NZ_CP113517.1"/>
</dbReference>
<feature type="binding site" evidence="8">
    <location>
        <position position="281"/>
    </location>
    <ligand>
        <name>Mg(2+)</name>
        <dbReference type="ChEBI" id="CHEBI:18420"/>
    </ligand>
</feature>
<protein>
    <recommendedName>
        <fullName evidence="8">Protein nucleotidyltransferase YdiU</fullName>
        <ecNumber evidence="8">2.7.7.-</ecNumber>
    </recommendedName>
    <alternativeName>
        <fullName evidence="8">Protein adenylyltransferase YdiU</fullName>
        <ecNumber evidence="8">2.7.7.108</ecNumber>
    </alternativeName>
    <alternativeName>
        <fullName evidence="8">Protein uridylyltransferase YdiU</fullName>
        <ecNumber evidence="8">2.7.7.-</ecNumber>
    </alternativeName>
</protein>
<dbReference type="EC" id="2.7.7.-" evidence="8"/>
<dbReference type="Proteomes" id="UP001162780">
    <property type="component" value="Chromosome"/>
</dbReference>
<evidence type="ECO:0000256" key="7">
    <source>
        <dbReference type="ARBA" id="ARBA00022842"/>
    </source>
</evidence>
<reference evidence="9" key="1">
    <citation type="submission" date="2022-11" db="EMBL/GenBank/DDBJ databases">
        <title>Methylomonas rapida sp. nov., Carotenoid-Producing Obligate Methanotrophs with High Growth Characteristics and Biotechnological Potential.</title>
        <authorList>
            <person name="Tikhonova E.N."/>
            <person name="Suleimanov R.Z."/>
            <person name="Miroshnikov K."/>
            <person name="Oshkin I.Y."/>
            <person name="Belova S.E."/>
            <person name="Danilova O.V."/>
            <person name="Ashikhmin A."/>
            <person name="Konopkin A."/>
            <person name="But S.Y."/>
            <person name="Khmelenina V.N."/>
            <person name="Kuznetsov N."/>
            <person name="Pimenov N.V."/>
            <person name="Dedysh S.N."/>
        </authorList>
    </citation>
    <scope>NUCLEOTIDE SEQUENCE</scope>
    <source>
        <strain evidence="9">MP1</strain>
    </source>
</reference>
<comment type="catalytic activity">
    <reaction evidence="8">
        <text>L-seryl-[protein] + ATP = 3-O-(5'-adenylyl)-L-seryl-[protein] + diphosphate</text>
        <dbReference type="Rhea" id="RHEA:58120"/>
        <dbReference type="Rhea" id="RHEA-COMP:9863"/>
        <dbReference type="Rhea" id="RHEA-COMP:15073"/>
        <dbReference type="ChEBI" id="CHEBI:29999"/>
        <dbReference type="ChEBI" id="CHEBI:30616"/>
        <dbReference type="ChEBI" id="CHEBI:33019"/>
        <dbReference type="ChEBI" id="CHEBI:142516"/>
        <dbReference type="EC" id="2.7.7.108"/>
    </reaction>
</comment>
<evidence type="ECO:0000256" key="3">
    <source>
        <dbReference type="ARBA" id="ARBA00022695"/>
    </source>
</evidence>
<dbReference type="EC" id="2.7.7.108" evidence="8"/>
<keyword evidence="7 8" id="KW-0460">Magnesium</keyword>
<gene>
    <name evidence="8" type="primary">ydiU</name>
    <name evidence="8" type="synonym">selO</name>
    <name evidence="9" type="ORF">NM686_021455</name>
</gene>
<feature type="binding site" evidence="8">
    <location>
        <position position="290"/>
    </location>
    <ligand>
        <name>ATP</name>
        <dbReference type="ChEBI" id="CHEBI:30616"/>
    </ligand>
</feature>
<evidence type="ECO:0000256" key="6">
    <source>
        <dbReference type="ARBA" id="ARBA00022840"/>
    </source>
</evidence>
<feature type="binding site" evidence="8">
    <location>
        <position position="210"/>
    </location>
    <ligand>
        <name>ATP</name>
        <dbReference type="ChEBI" id="CHEBI:30616"/>
    </ligand>
</feature>
<comment type="cofactor">
    <cofactor evidence="8">
        <name>Mg(2+)</name>
        <dbReference type="ChEBI" id="CHEBI:18420"/>
    </cofactor>
    <cofactor evidence="8">
        <name>Mn(2+)</name>
        <dbReference type="ChEBI" id="CHEBI:29035"/>
    </cofactor>
</comment>
<keyword evidence="2 8" id="KW-0808">Transferase</keyword>
<proteinExistence type="inferred from homology"/>
<evidence type="ECO:0000313" key="10">
    <source>
        <dbReference type="Proteomes" id="UP001162780"/>
    </source>
</evidence>
<dbReference type="Pfam" id="PF02696">
    <property type="entry name" value="SelO"/>
    <property type="match status" value="1"/>
</dbReference>
<keyword evidence="6 8" id="KW-0067">ATP-binding</keyword>
<feature type="binding site" evidence="8">
    <location>
        <position position="290"/>
    </location>
    <ligand>
        <name>Mg(2+)</name>
        <dbReference type="ChEBI" id="CHEBI:18420"/>
    </ligand>
</feature>
<dbReference type="EMBL" id="CP113517">
    <property type="protein sequence ID" value="WAR44875.1"/>
    <property type="molecule type" value="Genomic_DNA"/>
</dbReference>
<evidence type="ECO:0000256" key="1">
    <source>
        <dbReference type="ARBA" id="ARBA00009747"/>
    </source>
</evidence>
<keyword evidence="4 8" id="KW-0479">Metal-binding</keyword>
<comment type="catalytic activity">
    <reaction evidence="8">
        <text>L-tyrosyl-[protein] + UTP = O-(5'-uridylyl)-L-tyrosyl-[protein] + diphosphate</text>
        <dbReference type="Rhea" id="RHEA:83887"/>
        <dbReference type="Rhea" id="RHEA-COMP:10136"/>
        <dbReference type="Rhea" id="RHEA-COMP:20238"/>
        <dbReference type="ChEBI" id="CHEBI:33019"/>
        <dbReference type="ChEBI" id="CHEBI:46398"/>
        <dbReference type="ChEBI" id="CHEBI:46858"/>
        <dbReference type="ChEBI" id="CHEBI:90602"/>
    </reaction>
</comment>
<organism evidence="9 10">
    <name type="scientific">Methylomonas rapida</name>
    <dbReference type="NCBI Taxonomy" id="2963939"/>
    <lineage>
        <taxon>Bacteria</taxon>
        <taxon>Pseudomonadati</taxon>
        <taxon>Pseudomonadota</taxon>
        <taxon>Gammaproteobacteria</taxon>
        <taxon>Methylococcales</taxon>
        <taxon>Methylococcaceae</taxon>
        <taxon>Methylomonas</taxon>
    </lineage>
</organism>
<feature type="binding site" evidence="8">
    <location>
        <position position="133"/>
    </location>
    <ligand>
        <name>ATP</name>
        <dbReference type="ChEBI" id="CHEBI:30616"/>
    </ligand>
</feature>
<evidence type="ECO:0000256" key="5">
    <source>
        <dbReference type="ARBA" id="ARBA00022741"/>
    </source>
</evidence>
<sequence>MPSSSDNDVLATLTFDNRFVRELPADPEQANYRRQVYQACYSRVHPKPVKAPRLLAYSTEMAALLGLSEETCQSDPFCQVFVGNRILPAMDPYATCYGGHQFGQWAGQLGDGRAINLGEVINEKGQRWALQLKGAGPTPYSRSADGLAVLRSSLREFLCSEAMHHLGVPTTRALSVILTGEHVVRDMFYDGNPQLEPGAVVCRTAPSFTRFGHFQIFSARNDLDTLKKLVDYTIRTDFPHLAAPSETVYCQWFSEICRRTAEMIVHWQRVGFVHGVMNTDNMSILGLTIDYGPYGWLENYDPDWTPNTTDAQGRRYRFGNQPKIAYWNLVQLANALYPLIQNVNPLEEALNVYAATFELGWQQMMANKLGLRTFDPAQDDNLVADLLNLLHNAETDMTLFFRDLAMLKLDDEIAAFQRLLQQSSYTTPTPEIQARAKQWFQTYQARLRLDNRPDNERQQAMNAVNPRYVLRNYLAQQAIDLAEQDDFCMVRELLDTLRQPYQEQPGRERFAEKRPEWAKHRAGCSMLSCSS</sequence>
<evidence type="ECO:0000256" key="8">
    <source>
        <dbReference type="HAMAP-Rule" id="MF_00692"/>
    </source>
</evidence>
<keyword evidence="8" id="KW-0464">Manganese</keyword>
<comment type="function">
    <text evidence="8">Nucleotidyltransferase involved in the post-translational modification of proteins. It can catalyze the addition of adenosine monophosphate (AMP) or uridine monophosphate (UMP) to a protein, resulting in modifications known as AMPylation and UMPylation.</text>
</comment>
<dbReference type="NCBIfam" id="NF000658">
    <property type="entry name" value="PRK00029.1"/>
    <property type="match status" value="1"/>
</dbReference>
<keyword evidence="5 8" id="KW-0547">Nucleotide-binding</keyword>
<accession>A0ABY7GJR4</accession>
<evidence type="ECO:0000256" key="4">
    <source>
        <dbReference type="ARBA" id="ARBA00022723"/>
    </source>
</evidence>
<evidence type="ECO:0000256" key="2">
    <source>
        <dbReference type="ARBA" id="ARBA00022679"/>
    </source>
</evidence>